<comment type="caution">
    <text evidence="2">The sequence shown here is derived from an EMBL/GenBank/DDBJ whole genome shotgun (WGS) entry which is preliminary data.</text>
</comment>
<feature type="transmembrane region" description="Helical" evidence="1">
    <location>
        <begin position="175"/>
        <end position="198"/>
    </location>
</feature>
<proteinExistence type="predicted"/>
<sequence length="212" mass="23098">MRAKPLHLLLTLALWLVLTLVLLSAVFALALPLLDEQLLTSWQVQQAETSRASINLTGSETNLRLQIAKGELLLETSAFSLALSRALTILLLGGMVGAIIYFLRQLVADVTCGRPFSRRSASALQKAGYLLVTLPVVLYLEVFARFYLFIPGASQNSEFNFSHIRLLTGNGNDLLIYPGFNAGLLLAGCFVLVMANAFNIGAELQTDSDEII</sequence>
<evidence type="ECO:0000313" key="2">
    <source>
        <dbReference type="EMBL" id="MBV2130488.1"/>
    </source>
</evidence>
<dbReference type="RefSeq" id="WP_217670758.1">
    <property type="nucleotide sequence ID" value="NZ_JAHRID010000008.1"/>
</dbReference>
<evidence type="ECO:0000256" key="1">
    <source>
        <dbReference type="SAM" id="Phobius"/>
    </source>
</evidence>
<feature type="transmembrane region" description="Helical" evidence="1">
    <location>
        <begin position="128"/>
        <end position="150"/>
    </location>
</feature>
<gene>
    <name evidence="2" type="ORF">KQY15_15440</name>
</gene>
<dbReference type="Proteomes" id="UP000704611">
    <property type="component" value="Unassembled WGS sequence"/>
</dbReference>
<accession>A0ABS6MNT5</accession>
<dbReference type="InterPro" id="IPR021354">
    <property type="entry name" value="DUF2975"/>
</dbReference>
<feature type="transmembrane region" description="Helical" evidence="1">
    <location>
        <begin position="86"/>
        <end position="107"/>
    </location>
</feature>
<name>A0ABS6MNT5_9GAMM</name>
<keyword evidence="1" id="KW-0812">Transmembrane</keyword>
<keyword evidence="1" id="KW-1133">Transmembrane helix</keyword>
<evidence type="ECO:0000313" key="3">
    <source>
        <dbReference type="Proteomes" id="UP000704611"/>
    </source>
</evidence>
<reference evidence="2 3" key="1">
    <citation type="submission" date="2021-06" db="EMBL/GenBank/DDBJ databases">
        <title>Rheinheimera indica sp. nov., isolated from deep-sea sediment.</title>
        <authorList>
            <person name="Wang Z."/>
            <person name="Zhang X.-Y."/>
        </authorList>
    </citation>
    <scope>NUCLEOTIDE SEQUENCE [LARGE SCALE GENOMIC DNA]</scope>
    <source>
        <strain evidence="2 3">SM2107</strain>
    </source>
</reference>
<dbReference type="Pfam" id="PF11188">
    <property type="entry name" value="DUF2975"/>
    <property type="match status" value="1"/>
</dbReference>
<dbReference type="EMBL" id="JAHRID010000008">
    <property type="protein sequence ID" value="MBV2130488.1"/>
    <property type="molecule type" value="Genomic_DNA"/>
</dbReference>
<organism evidence="2 3">
    <name type="scientific">Arsukibacterium indicum</name>
    <dbReference type="NCBI Taxonomy" id="2848612"/>
    <lineage>
        <taxon>Bacteria</taxon>
        <taxon>Pseudomonadati</taxon>
        <taxon>Pseudomonadota</taxon>
        <taxon>Gammaproteobacteria</taxon>
        <taxon>Chromatiales</taxon>
        <taxon>Chromatiaceae</taxon>
        <taxon>Arsukibacterium</taxon>
    </lineage>
</organism>
<keyword evidence="1" id="KW-0472">Membrane</keyword>
<keyword evidence="3" id="KW-1185">Reference proteome</keyword>
<protein>
    <submittedName>
        <fullName evidence="2">DUF2975 domain-containing protein</fullName>
    </submittedName>
</protein>